<accession>A0A066UCF4</accession>
<proteinExistence type="predicted"/>
<dbReference type="AlphaFoldDB" id="A0A066UCF4"/>
<reference evidence="3 4" key="1">
    <citation type="submission" date="2014-05" db="EMBL/GenBank/DDBJ databases">
        <title>Draft genome sequence of Amycolatopsis rifamycinica DSM 46095.</title>
        <authorList>
            <person name="Lal R."/>
            <person name="Saxena A."/>
            <person name="Kumari R."/>
            <person name="Mukherjee U."/>
            <person name="Singh P."/>
            <person name="Sangwan N."/>
            <person name="Mahato N.K."/>
        </authorList>
    </citation>
    <scope>NUCLEOTIDE SEQUENCE [LARGE SCALE GENOMIC DNA]</scope>
    <source>
        <strain evidence="3 4">DSM 46095</strain>
    </source>
</reference>
<sequence length="147" mass="15622">MTENPHADRGNRARRREERRARPTPPPAAAPARPANLSRAFVVWMVLGVLTAVAIIGIIIVLAAVNLRAGYRGARVVLTVIGAGSFLSLPVIVGGVLWSGGSGAVALIPLGLSSAMIAAVVLMWRPDVTAWFRARRQETAPRQASTR</sequence>
<dbReference type="RefSeq" id="WP_043779871.1">
    <property type="nucleotide sequence ID" value="NZ_JMQI01000026.1"/>
</dbReference>
<dbReference type="OrthoDB" id="4476959at2"/>
<organism evidence="3 4">
    <name type="scientific">Amycolatopsis rifamycinica</name>
    <dbReference type="NCBI Taxonomy" id="287986"/>
    <lineage>
        <taxon>Bacteria</taxon>
        <taxon>Bacillati</taxon>
        <taxon>Actinomycetota</taxon>
        <taxon>Actinomycetes</taxon>
        <taxon>Pseudonocardiales</taxon>
        <taxon>Pseudonocardiaceae</taxon>
        <taxon>Amycolatopsis</taxon>
    </lineage>
</organism>
<keyword evidence="4" id="KW-1185">Reference proteome</keyword>
<keyword evidence="2" id="KW-0472">Membrane</keyword>
<evidence type="ECO:0000313" key="4">
    <source>
        <dbReference type="Proteomes" id="UP000027345"/>
    </source>
</evidence>
<feature type="transmembrane region" description="Helical" evidence="2">
    <location>
        <begin position="76"/>
        <end position="98"/>
    </location>
</feature>
<keyword evidence="2" id="KW-1133">Transmembrane helix</keyword>
<feature type="transmembrane region" description="Helical" evidence="2">
    <location>
        <begin position="104"/>
        <end position="124"/>
    </location>
</feature>
<evidence type="ECO:0000256" key="1">
    <source>
        <dbReference type="SAM" id="MobiDB-lite"/>
    </source>
</evidence>
<dbReference type="EMBL" id="JMQI01000026">
    <property type="protein sequence ID" value="KDN21913.1"/>
    <property type="molecule type" value="Genomic_DNA"/>
</dbReference>
<comment type="caution">
    <text evidence="3">The sequence shown here is derived from an EMBL/GenBank/DDBJ whole genome shotgun (WGS) entry which is preliminary data.</text>
</comment>
<protein>
    <submittedName>
        <fullName evidence="3">Uncharacterized protein</fullName>
    </submittedName>
</protein>
<keyword evidence="2" id="KW-0812">Transmembrane</keyword>
<name>A0A066UCF4_9PSEU</name>
<dbReference type="STRING" id="287986.DV20_13435"/>
<feature type="region of interest" description="Disordered" evidence="1">
    <location>
        <begin position="1"/>
        <end position="32"/>
    </location>
</feature>
<evidence type="ECO:0000313" key="3">
    <source>
        <dbReference type="EMBL" id="KDN21913.1"/>
    </source>
</evidence>
<dbReference type="Proteomes" id="UP000027345">
    <property type="component" value="Unassembled WGS sequence"/>
</dbReference>
<evidence type="ECO:0000256" key="2">
    <source>
        <dbReference type="SAM" id="Phobius"/>
    </source>
</evidence>
<gene>
    <name evidence="3" type="ORF">DV20_13435</name>
</gene>
<feature type="compositionally biased region" description="Basic and acidic residues" evidence="1">
    <location>
        <begin position="1"/>
        <end position="21"/>
    </location>
</feature>
<feature type="transmembrane region" description="Helical" evidence="2">
    <location>
        <begin position="41"/>
        <end position="64"/>
    </location>
</feature>